<comment type="caution">
    <text evidence="1">The sequence shown here is derived from an EMBL/GenBank/DDBJ whole genome shotgun (WGS) entry which is preliminary data.</text>
</comment>
<dbReference type="RefSeq" id="WP_147931822.1">
    <property type="nucleotide sequence ID" value="NZ_VOXD01000027.1"/>
</dbReference>
<dbReference type="OrthoDB" id="982347at2"/>
<dbReference type="Proteomes" id="UP000321907">
    <property type="component" value="Unassembled WGS sequence"/>
</dbReference>
<evidence type="ECO:0000313" key="2">
    <source>
        <dbReference type="Proteomes" id="UP000321907"/>
    </source>
</evidence>
<name>A0A5C7FRF3_9BACT</name>
<sequence>MSEQHKFFPSGVWEGIYKYPSDHDGSRHEMHFTLDFKDGVVTGTGTDDVGGFSWRGTYDTDSFAVIMTKSYATHNVYYKGMADEIGIYGRWDLLSAQQTNYLRSALGDSFGDFTARSHGGFHLWPRKGGEEAIAQEVAVKKKKKAAAKKPVTSGG</sequence>
<reference evidence="1 2" key="1">
    <citation type="submission" date="2019-08" db="EMBL/GenBank/DDBJ databases">
        <title>Lewinella sp. strain SSH13 Genome sequencing and assembly.</title>
        <authorList>
            <person name="Kim I."/>
        </authorList>
    </citation>
    <scope>NUCLEOTIDE SEQUENCE [LARGE SCALE GENOMIC DNA]</scope>
    <source>
        <strain evidence="1 2">SSH13</strain>
    </source>
</reference>
<organism evidence="1 2">
    <name type="scientific">Neolewinella aurantiaca</name>
    <dbReference type="NCBI Taxonomy" id="2602767"/>
    <lineage>
        <taxon>Bacteria</taxon>
        <taxon>Pseudomonadati</taxon>
        <taxon>Bacteroidota</taxon>
        <taxon>Saprospiria</taxon>
        <taxon>Saprospirales</taxon>
        <taxon>Lewinellaceae</taxon>
        <taxon>Neolewinella</taxon>
    </lineage>
</organism>
<keyword evidence="2" id="KW-1185">Reference proteome</keyword>
<accession>A0A5C7FRF3</accession>
<proteinExistence type="predicted"/>
<dbReference type="EMBL" id="VOXD01000027">
    <property type="protein sequence ID" value="TXF88034.1"/>
    <property type="molecule type" value="Genomic_DNA"/>
</dbReference>
<dbReference type="AlphaFoldDB" id="A0A5C7FRF3"/>
<protein>
    <submittedName>
        <fullName evidence="1">Uncharacterized protein</fullName>
    </submittedName>
</protein>
<evidence type="ECO:0000313" key="1">
    <source>
        <dbReference type="EMBL" id="TXF88034.1"/>
    </source>
</evidence>
<gene>
    <name evidence="1" type="ORF">FUA23_16255</name>
</gene>